<evidence type="ECO:0000313" key="4">
    <source>
        <dbReference type="EMBL" id="TFK51046.1"/>
    </source>
</evidence>
<dbReference type="InterPro" id="IPR020568">
    <property type="entry name" value="Ribosomal_Su5_D2-typ_SF"/>
</dbReference>
<comment type="similarity">
    <text evidence="1">Belongs to the IMPACT family.</text>
</comment>
<dbReference type="STRING" id="5364.A0A5C3N3M6"/>
<dbReference type="SUPFAM" id="SSF54211">
    <property type="entry name" value="Ribosomal protein S5 domain 2-like"/>
    <property type="match status" value="1"/>
</dbReference>
<protein>
    <submittedName>
        <fullName evidence="4">Ribosomal protein S5 domain 2-like protein</fullName>
    </submittedName>
</protein>
<dbReference type="AlphaFoldDB" id="A0A5C3N3M6"/>
<dbReference type="GO" id="GO:0005737">
    <property type="term" value="C:cytoplasm"/>
    <property type="evidence" value="ECO:0007669"/>
    <property type="project" value="TreeGrafter"/>
</dbReference>
<dbReference type="InterPro" id="IPR036956">
    <property type="entry name" value="Impact_N_sf"/>
</dbReference>
<keyword evidence="4" id="KW-0689">Ribosomal protein</keyword>
<dbReference type="GO" id="GO:0005840">
    <property type="term" value="C:ribosome"/>
    <property type="evidence" value="ECO:0007669"/>
    <property type="project" value="UniProtKB-KW"/>
</dbReference>
<evidence type="ECO:0000256" key="1">
    <source>
        <dbReference type="ARBA" id="ARBA00007665"/>
    </source>
</evidence>
<dbReference type="PROSITE" id="PS00910">
    <property type="entry name" value="UPF0029"/>
    <property type="match status" value="1"/>
</dbReference>
<evidence type="ECO:0000259" key="3">
    <source>
        <dbReference type="Pfam" id="PF01205"/>
    </source>
</evidence>
<dbReference type="GO" id="GO:0006446">
    <property type="term" value="P:regulation of translational initiation"/>
    <property type="evidence" value="ECO:0007669"/>
    <property type="project" value="TreeGrafter"/>
</dbReference>
<accession>A0A5C3N3M6</accession>
<organism evidence="4 5">
    <name type="scientific">Heliocybe sulcata</name>
    <dbReference type="NCBI Taxonomy" id="5364"/>
    <lineage>
        <taxon>Eukaryota</taxon>
        <taxon>Fungi</taxon>
        <taxon>Dikarya</taxon>
        <taxon>Basidiomycota</taxon>
        <taxon>Agaricomycotina</taxon>
        <taxon>Agaricomycetes</taxon>
        <taxon>Gloeophyllales</taxon>
        <taxon>Gloeophyllaceae</taxon>
        <taxon>Heliocybe</taxon>
    </lineage>
</organism>
<reference evidence="4 5" key="1">
    <citation type="journal article" date="2019" name="Nat. Ecol. Evol.">
        <title>Megaphylogeny resolves global patterns of mushroom evolution.</title>
        <authorList>
            <person name="Varga T."/>
            <person name="Krizsan K."/>
            <person name="Foldi C."/>
            <person name="Dima B."/>
            <person name="Sanchez-Garcia M."/>
            <person name="Sanchez-Ramirez S."/>
            <person name="Szollosi G.J."/>
            <person name="Szarkandi J.G."/>
            <person name="Papp V."/>
            <person name="Albert L."/>
            <person name="Andreopoulos W."/>
            <person name="Angelini C."/>
            <person name="Antonin V."/>
            <person name="Barry K.W."/>
            <person name="Bougher N.L."/>
            <person name="Buchanan P."/>
            <person name="Buyck B."/>
            <person name="Bense V."/>
            <person name="Catcheside P."/>
            <person name="Chovatia M."/>
            <person name="Cooper J."/>
            <person name="Damon W."/>
            <person name="Desjardin D."/>
            <person name="Finy P."/>
            <person name="Geml J."/>
            <person name="Haridas S."/>
            <person name="Hughes K."/>
            <person name="Justo A."/>
            <person name="Karasinski D."/>
            <person name="Kautmanova I."/>
            <person name="Kiss B."/>
            <person name="Kocsube S."/>
            <person name="Kotiranta H."/>
            <person name="LaButti K.M."/>
            <person name="Lechner B.E."/>
            <person name="Liimatainen K."/>
            <person name="Lipzen A."/>
            <person name="Lukacs Z."/>
            <person name="Mihaltcheva S."/>
            <person name="Morgado L.N."/>
            <person name="Niskanen T."/>
            <person name="Noordeloos M.E."/>
            <person name="Ohm R.A."/>
            <person name="Ortiz-Santana B."/>
            <person name="Ovrebo C."/>
            <person name="Racz N."/>
            <person name="Riley R."/>
            <person name="Savchenko A."/>
            <person name="Shiryaev A."/>
            <person name="Soop K."/>
            <person name="Spirin V."/>
            <person name="Szebenyi C."/>
            <person name="Tomsovsky M."/>
            <person name="Tulloss R.E."/>
            <person name="Uehling J."/>
            <person name="Grigoriev I.V."/>
            <person name="Vagvolgyi C."/>
            <person name="Papp T."/>
            <person name="Martin F.M."/>
            <person name="Miettinen O."/>
            <person name="Hibbett D.S."/>
            <person name="Nagy L.G."/>
        </authorList>
    </citation>
    <scope>NUCLEOTIDE SEQUENCE [LARGE SCALE GENOMIC DNA]</scope>
    <source>
        <strain evidence="4 5">OMC1185</strain>
    </source>
</reference>
<proteinExistence type="inferred from homology"/>
<dbReference type="Pfam" id="PF01205">
    <property type="entry name" value="Impact_N"/>
    <property type="match status" value="1"/>
</dbReference>
<dbReference type="PANTHER" id="PTHR16301:SF25">
    <property type="entry name" value="PROTEIN IMPACT"/>
    <property type="match status" value="1"/>
</dbReference>
<dbReference type="InterPro" id="IPR023582">
    <property type="entry name" value="Impact"/>
</dbReference>
<dbReference type="Gene3D" id="3.30.230.30">
    <property type="entry name" value="Impact, N-terminal domain"/>
    <property type="match status" value="1"/>
</dbReference>
<dbReference type="Proteomes" id="UP000305948">
    <property type="component" value="Unassembled WGS sequence"/>
</dbReference>
<dbReference type="GO" id="GO:0140469">
    <property type="term" value="P:GCN2-mediated signaling"/>
    <property type="evidence" value="ECO:0007669"/>
    <property type="project" value="TreeGrafter"/>
</dbReference>
<feature type="domain" description="Impact N-terminal" evidence="3">
    <location>
        <begin position="32"/>
        <end position="149"/>
    </location>
</feature>
<evidence type="ECO:0000313" key="5">
    <source>
        <dbReference type="Proteomes" id="UP000305948"/>
    </source>
</evidence>
<dbReference type="InterPro" id="IPR020569">
    <property type="entry name" value="UPF0029_Impact_CS"/>
</dbReference>
<name>A0A5C3N3M6_9AGAM</name>
<feature type="compositionally biased region" description="Basic and acidic residues" evidence="2">
    <location>
        <begin position="195"/>
        <end position="212"/>
    </location>
</feature>
<keyword evidence="4" id="KW-0687">Ribonucleoprotein</keyword>
<feature type="region of interest" description="Disordered" evidence="2">
    <location>
        <begin position="184"/>
        <end position="212"/>
    </location>
</feature>
<dbReference type="InterPro" id="IPR001498">
    <property type="entry name" value="Impact_N"/>
</dbReference>
<sequence length="252" mass="27797">MPPATTSTLDSFVSSSKTPRQVLATSQEIRDRKSTFVASAYKASTPADARAVLKHHKHVVHGAKPASHEIAAWRCMVLKEGKTGLEGVDDFEVQSGWEDDGERYGGNKILKVMQTEGVIDVIVIVSRWYGGIMLGPARFEHIETCAREVCRSFKRKQDMEECIAVLTAFDEELGRLRDELAQLSSTSPGAEAEELPAKDESPAAKREQTKKAHDYTSLLESLDVVKARRLISARESSIKSVKGITAKKRNLA</sequence>
<dbReference type="PANTHER" id="PTHR16301">
    <property type="entry name" value="IMPACT-RELATED"/>
    <property type="match status" value="1"/>
</dbReference>
<dbReference type="OrthoDB" id="69641at2759"/>
<evidence type="ECO:0000256" key="2">
    <source>
        <dbReference type="SAM" id="MobiDB-lite"/>
    </source>
</evidence>
<gene>
    <name evidence="4" type="ORF">OE88DRAFT_1735762</name>
</gene>
<dbReference type="EMBL" id="ML213512">
    <property type="protein sequence ID" value="TFK51046.1"/>
    <property type="molecule type" value="Genomic_DNA"/>
</dbReference>
<keyword evidence="5" id="KW-1185">Reference proteome</keyword>